<dbReference type="InterPro" id="IPR025161">
    <property type="entry name" value="IS402-like_dom"/>
</dbReference>
<dbReference type="InterPro" id="IPR052909">
    <property type="entry name" value="Transposase_6_like"/>
</dbReference>
<keyword evidence="3" id="KW-1185">Reference proteome</keyword>
<evidence type="ECO:0000259" key="1">
    <source>
        <dbReference type="Pfam" id="PF13340"/>
    </source>
</evidence>
<dbReference type="EMBL" id="JAOQJF010000048">
    <property type="protein sequence ID" value="MCU6801289.1"/>
    <property type="molecule type" value="Genomic_DNA"/>
</dbReference>
<dbReference type="Pfam" id="PF13340">
    <property type="entry name" value="DUF4096"/>
    <property type="match status" value="1"/>
</dbReference>
<gene>
    <name evidence="2" type="ORF">OCV69_15370</name>
</gene>
<proteinExistence type="predicted"/>
<dbReference type="PANTHER" id="PTHR46637:SF1">
    <property type="entry name" value="BLL5188 PROTEIN"/>
    <property type="match status" value="1"/>
</dbReference>
<reference evidence="2 3" key="1">
    <citation type="journal article" date="2021" name="ISME Commun">
        <title>Automated analysis of genomic sequences facilitates high-throughput and comprehensive description of bacteria.</title>
        <authorList>
            <person name="Hitch T.C.A."/>
        </authorList>
    </citation>
    <scope>NUCLEOTIDE SEQUENCE [LARGE SCALE GENOMIC DNA]</scope>
    <source>
        <strain evidence="3">f_CCE</strain>
    </source>
</reference>
<protein>
    <submittedName>
        <fullName evidence="2">Transposase</fullName>
    </submittedName>
</protein>
<name>A0ABT2V321_9FIRM</name>
<feature type="domain" description="Insertion element IS402-like" evidence="1">
    <location>
        <begin position="7"/>
        <end position="78"/>
    </location>
</feature>
<accession>A0ABT2V321</accession>
<dbReference type="Proteomes" id="UP001652395">
    <property type="component" value="Unassembled WGS sequence"/>
</dbReference>
<sequence length="116" mass="13832">MLRRYELTDQEWKQIAPLLPLEKTGKPRRPPKDNRSMLNGMVWITRSGAPWHDLPKRYGPWNSVYSRFRKWIDDGIFAIPVLEHINIEGSSVLADRGYDSHQLEYSGRFWFIRNYP</sequence>
<evidence type="ECO:0000313" key="3">
    <source>
        <dbReference type="Proteomes" id="UP001652395"/>
    </source>
</evidence>
<dbReference type="PANTHER" id="PTHR46637">
    <property type="entry name" value="TIS1421-TRANSPOSASE PROTEIN A"/>
    <property type="match status" value="1"/>
</dbReference>
<dbReference type="RefSeq" id="WP_262563214.1">
    <property type="nucleotide sequence ID" value="NZ_JAOQJF010000048.1"/>
</dbReference>
<evidence type="ECO:0000313" key="2">
    <source>
        <dbReference type="EMBL" id="MCU6801289.1"/>
    </source>
</evidence>
<comment type="caution">
    <text evidence="2">The sequence shown here is derived from an EMBL/GenBank/DDBJ whole genome shotgun (WGS) entry which is preliminary data.</text>
</comment>
<organism evidence="2 3">
    <name type="scientific">Alitiscatomonas aceti</name>
    <dbReference type="NCBI Taxonomy" id="2981724"/>
    <lineage>
        <taxon>Bacteria</taxon>
        <taxon>Bacillati</taxon>
        <taxon>Bacillota</taxon>
        <taxon>Clostridia</taxon>
        <taxon>Lachnospirales</taxon>
        <taxon>Lachnospiraceae</taxon>
        <taxon>Alitiscatomonas</taxon>
    </lineage>
</organism>